<dbReference type="Gene3D" id="1.10.287.1060">
    <property type="entry name" value="ESAT-6-like"/>
    <property type="match status" value="1"/>
</dbReference>
<proteinExistence type="predicted"/>
<dbReference type="Pfam" id="PF06013">
    <property type="entry name" value="WXG100"/>
    <property type="match status" value="1"/>
</dbReference>
<dbReference type="KEGG" id="mbai:MB901379_00131"/>
<protein>
    <recommendedName>
        <fullName evidence="3">ESAT-6-like protein</fullName>
    </recommendedName>
</protein>
<organism evidence="1 2">
    <name type="scientific">Mycobacterium basiliense</name>
    <dbReference type="NCBI Taxonomy" id="2094119"/>
    <lineage>
        <taxon>Bacteria</taxon>
        <taxon>Bacillati</taxon>
        <taxon>Actinomycetota</taxon>
        <taxon>Actinomycetes</taxon>
        <taxon>Mycobacteriales</taxon>
        <taxon>Mycobacteriaceae</taxon>
        <taxon>Mycobacterium</taxon>
    </lineage>
</organism>
<dbReference type="Proteomes" id="UP000269998">
    <property type="component" value="Chromosome"/>
</dbReference>
<accession>A0A3S5CZF4</accession>
<dbReference type="RefSeq" id="WP_158014845.1">
    <property type="nucleotide sequence ID" value="NZ_CBCSKE010000019.1"/>
</dbReference>
<reference evidence="2" key="1">
    <citation type="submission" date="2018-02" db="EMBL/GenBank/DDBJ databases">
        <authorList>
            <person name="Seth-Smith MB H."/>
            <person name="Seth-Smith H."/>
        </authorList>
    </citation>
    <scope>NUCLEOTIDE SEQUENCE [LARGE SCALE GENOMIC DNA]</scope>
</reference>
<evidence type="ECO:0000313" key="1">
    <source>
        <dbReference type="EMBL" id="VDM86612.1"/>
    </source>
</evidence>
<sequence length="95" mass="10178">MADMHYNFAAIEIGVTEIRAEVVATEKHLHDAAQVLATLAKAWEGSGSAAYQDVQQQWDSTSAELNAALQSLAQAINQSNQEMISTETALAALFA</sequence>
<dbReference type="InterPro" id="IPR010310">
    <property type="entry name" value="T7SS_ESAT-6-like"/>
</dbReference>
<dbReference type="SUPFAM" id="SSF140453">
    <property type="entry name" value="EsxAB dimer-like"/>
    <property type="match status" value="1"/>
</dbReference>
<keyword evidence="2" id="KW-1185">Reference proteome</keyword>
<dbReference type="EMBL" id="LR130759">
    <property type="protein sequence ID" value="VDM86612.1"/>
    <property type="molecule type" value="Genomic_DNA"/>
</dbReference>
<name>A0A3S5CZF4_9MYCO</name>
<gene>
    <name evidence="1" type="primary">esxA_2</name>
    <name evidence="1" type="ORF">MB901379_00131</name>
</gene>
<evidence type="ECO:0000313" key="2">
    <source>
        <dbReference type="Proteomes" id="UP000269998"/>
    </source>
</evidence>
<dbReference type="AlphaFoldDB" id="A0A3S5CZF4"/>
<dbReference type="OrthoDB" id="3387628at2"/>
<dbReference type="InterPro" id="IPR036689">
    <property type="entry name" value="ESAT-6-like_sf"/>
</dbReference>
<evidence type="ECO:0008006" key="3">
    <source>
        <dbReference type="Google" id="ProtNLM"/>
    </source>
</evidence>